<keyword evidence="3" id="KW-1185">Reference proteome</keyword>
<dbReference type="Pfam" id="PF01048">
    <property type="entry name" value="PNP_UDP_1"/>
    <property type="match status" value="1"/>
</dbReference>
<dbReference type="GO" id="GO:0008714">
    <property type="term" value="F:AMP nucleosidase activity"/>
    <property type="evidence" value="ECO:0007669"/>
    <property type="project" value="InterPro"/>
</dbReference>
<dbReference type="GO" id="GO:0005829">
    <property type="term" value="C:cytosol"/>
    <property type="evidence" value="ECO:0007669"/>
    <property type="project" value="TreeGrafter"/>
</dbReference>
<sequence length="343" mass="38371">MVVKKSTQKKAVQKKSPAKAKKTAKSTKKTVKAVKARAEKDIAAALDTSIETALNEDSTISQQRREVLHEISDLKEKLRHRRIHGNEDKKKIARDMLERYTGHEIKDFQKQIILTNFHYYVERFNALLPDAHYTQGSAFKASSSKKAKVTIIEFGVGSAMAALIGELLAVVEPKAVLFLGLAGGVHPSLDVGDFVLPIASVRGEGVTQHFLPEQVPALPTFKVQKFVSQILVEHGLEYRTGTIHSTDYRFWEFDDRFKLNLLEERVLAVEMETAALFVSCFVSKVNIGALLLISDCPLKEGGIKTKQSAKAVFRKFTDVHIELGIEAMADIAERGEAIRHYQW</sequence>
<dbReference type="InterPro" id="IPR000845">
    <property type="entry name" value="Nucleoside_phosphorylase_d"/>
</dbReference>
<dbReference type="KEGG" id="bsto:C0V70_17460"/>
<dbReference type="RefSeq" id="WP_102245147.1">
    <property type="nucleotide sequence ID" value="NZ_CP025704.1"/>
</dbReference>
<evidence type="ECO:0000313" key="2">
    <source>
        <dbReference type="EMBL" id="AUN99858.1"/>
    </source>
</evidence>
<evidence type="ECO:0000259" key="1">
    <source>
        <dbReference type="Pfam" id="PF01048"/>
    </source>
</evidence>
<dbReference type="InterPro" id="IPR047039">
    <property type="entry name" value="AMN_phosphorylase"/>
</dbReference>
<dbReference type="PANTHER" id="PTHR43691">
    <property type="entry name" value="URIDINE PHOSPHORYLASE"/>
    <property type="match status" value="1"/>
</dbReference>
<feature type="domain" description="Nucleoside phosphorylase" evidence="1">
    <location>
        <begin position="136"/>
        <end position="299"/>
    </location>
</feature>
<reference evidence="2 3" key="1">
    <citation type="submission" date="2018-01" db="EMBL/GenBank/DDBJ databases">
        <title>Complete genome sequence of Bacteriovorax stolpii DSM12778.</title>
        <authorList>
            <person name="Tang B."/>
            <person name="Chang J."/>
        </authorList>
    </citation>
    <scope>NUCLEOTIDE SEQUENCE [LARGE SCALE GENOMIC DNA]</scope>
    <source>
        <strain evidence="2 3">DSM 12778</strain>
    </source>
</reference>
<dbReference type="NCBIfam" id="NF005500">
    <property type="entry name" value="PRK07115.1"/>
    <property type="match status" value="1"/>
</dbReference>
<dbReference type="CDD" id="cd17762">
    <property type="entry name" value="AMN"/>
    <property type="match status" value="1"/>
</dbReference>
<dbReference type="GO" id="GO:0009116">
    <property type="term" value="P:nucleoside metabolic process"/>
    <property type="evidence" value="ECO:0007669"/>
    <property type="project" value="InterPro"/>
</dbReference>
<proteinExistence type="predicted"/>
<dbReference type="Gene3D" id="3.40.50.1580">
    <property type="entry name" value="Nucleoside phosphorylase domain"/>
    <property type="match status" value="1"/>
</dbReference>
<accession>A0A2K9NWG4</accession>
<name>A0A2K9NWG4_BACTC</name>
<dbReference type="InterPro" id="IPR035994">
    <property type="entry name" value="Nucleoside_phosphorylase_sf"/>
</dbReference>
<evidence type="ECO:0000313" key="3">
    <source>
        <dbReference type="Proteomes" id="UP000235584"/>
    </source>
</evidence>
<dbReference type="PANTHER" id="PTHR43691:SF6">
    <property type="entry name" value="AMP NUCLEOSIDASE"/>
    <property type="match status" value="1"/>
</dbReference>
<dbReference type="Proteomes" id="UP000235584">
    <property type="component" value="Chromosome"/>
</dbReference>
<dbReference type="SUPFAM" id="SSF53167">
    <property type="entry name" value="Purine and uridine phosphorylases"/>
    <property type="match status" value="1"/>
</dbReference>
<dbReference type="OrthoDB" id="5290827at2"/>
<organism evidence="2 3">
    <name type="scientific">Bacteriovorax stolpii</name>
    <name type="common">Bdellovibrio stolpii</name>
    <dbReference type="NCBI Taxonomy" id="960"/>
    <lineage>
        <taxon>Bacteria</taxon>
        <taxon>Pseudomonadati</taxon>
        <taxon>Bdellovibrionota</taxon>
        <taxon>Bacteriovoracia</taxon>
        <taxon>Bacteriovoracales</taxon>
        <taxon>Bacteriovoracaceae</taxon>
        <taxon>Bacteriovorax</taxon>
    </lineage>
</organism>
<gene>
    <name evidence="2" type="ORF">C0V70_17460</name>
</gene>
<dbReference type="EMBL" id="CP025704">
    <property type="protein sequence ID" value="AUN99858.1"/>
    <property type="molecule type" value="Genomic_DNA"/>
</dbReference>
<dbReference type="AlphaFoldDB" id="A0A2K9NWG4"/>
<protein>
    <submittedName>
        <fullName evidence="2">AMP nucleosidase</fullName>
    </submittedName>
</protein>